<name>G8Y9X3_PICSO</name>
<evidence type="ECO:0000256" key="1">
    <source>
        <dbReference type="SAM" id="MobiDB-lite"/>
    </source>
</evidence>
<feature type="region of interest" description="Disordered" evidence="1">
    <location>
        <begin position="419"/>
        <end position="439"/>
    </location>
</feature>
<accession>G8Y9X3</accession>
<dbReference type="PANTHER" id="PTHR31904">
    <property type="entry name" value="BYPASS OF STOP CODON PROTEIN 5-RELATED"/>
    <property type="match status" value="1"/>
</dbReference>
<feature type="domain" description="Bul1 C-terminal" evidence="3">
    <location>
        <begin position="519"/>
        <end position="635"/>
    </location>
</feature>
<dbReference type="InParanoid" id="G8Y9X3"/>
<dbReference type="Pfam" id="PF04425">
    <property type="entry name" value="Bul1_N"/>
    <property type="match status" value="1"/>
</dbReference>
<sequence>MHNQARYEGRVSDDLEESPVYQEIEGDQGSNDDDLLSNILPSYHMFQSTISKALTPIHENFTDKPPNYEVAPVRSQSSLLQSPDCAPSNTISNDEFVLSEQYRNRVIEEESVDTWENTILANVHKLPNLSLLNNPVSQNLEIDIKITEKVCQKGVEPTFIDPSGTEYKQGDYIHGYATLRNTSNEPIRFDMIYVLFEGTLTVLESTRGIIDPSTPRIIHKFLNMTDLFASWSYANIDRLATDNGYPHDWCYNETDPYDGTTLAIDVNRFLQPGVTYKRYFSFKIPEKLLDNICSPHEFPLHLNIPPTIGQPRNVQLPKSIKGSKVTRIKDFSFLDTSIQYGVNVKIIGKSSDFKYASREDRYILAKECSYPIRVVPTSHVQRMMLDNYNENDIRLFYKAFVDAVQAKLEVGRALANTGSIGSRRPELTPTSSRDESGSKLKSLYQTANGEISKCIKNKKESADDYYQYMAPLKKKFLTGPSKGYGFISLSTPKRTYFASYQSPPKYRRLRPHVSATSLDVPFELSFFYSKASKKDIKLPLVKHVTAELVVFTSRSNKYPIPLEISHEMCFKDHEVESKKSVQNFDSIIVAPFQNYYQELRALLKKVGTDVLRIENQLFQDVLCLGSLATKYINLSFQKLRISSQAGDPSPQDLSAIRWEIDPDCHPDYSLFSKKFTLHLDLKDCALKGQKVSYTNCFDYMTLVPSFQNCYVARLYYLKVSCHLSSGEISTVNVPVTIEH</sequence>
<dbReference type="EMBL" id="FO082049">
    <property type="protein sequence ID" value="CCE83356.1"/>
    <property type="molecule type" value="Genomic_DNA"/>
</dbReference>
<dbReference type="Proteomes" id="UP000005222">
    <property type="component" value="Chromosome K"/>
</dbReference>
<dbReference type="InterPro" id="IPR039634">
    <property type="entry name" value="Bul1-like"/>
</dbReference>
<evidence type="ECO:0000313" key="4">
    <source>
        <dbReference type="EMBL" id="CCE83356.1"/>
    </source>
</evidence>
<reference evidence="6" key="2">
    <citation type="journal article" date="2012" name="G3 (Bethesda)">
        <title>Pichia sorbitophila, an interspecies yeast hybrid reveals early steps of genome resolution following polyploidization.</title>
        <authorList>
            <person name="Leh Louis V."/>
            <person name="Despons L."/>
            <person name="Friedrich A."/>
            <person name="Martin T."/>
            <person name="Durrens P."/>
            <person name="Casaregola S."/>
            <person name="Neuveglise C."/>
            <person name="Fairhead C."/>
            <person name="Marck C."/>
            <person name="Cruz J.A."/>
            <person name="Straub M.L."/>
            <person name="Kugler V."/>
            <person name="Sacerdot C."/>
            <person name="Uzunov Z."/>
            <person name="Thierry A."/>
            <person name="Weiss S."/>
            <person name="Bleykasten C."/>
            <person name="De Montigny J."/>
            <person name="Jacques N."/>
            <person name="Jung P."/>
            <person name="Lemaire M."/>
            <person name="Mallet S."/>
            <person name="Morel G."/>
            <person name="Richard G.F."/>
            <person name="Sarkar A."/>
            <person name="Savel G."/>
            <person name="Schacherer J."/>
            <person name="Seret M.L."/>
            <person name="Talla E."/>
            <person name="Samson G."/>
            <person name="Jubin C."/>
            <person name="Poulain J."/>
            <person name="Vacherie B."/>
            <person name="Barbe V."/>
            <person name="Pelletier E."/>
            <person name="Sherman D.J."/>
            <person name="Westhof E."/>
            <person name="Weissenbach J."/>
            <person name="Baret P.V."/>
            <person name="Wincker P."/>
            <person name="Gaillardin C."/>
            <person name="Dujon B."/>
            <person name="Souciet J.L."/>
        </authorList>
    </citation>
    <scope>NUCLEOTIDE SEQUENCE [LARGE SCALE GENOMIC DNA]</scope>
    <source>
        <strain evidence="6">ATCC MYA-4447 / BCRC 22081 / CBS 7064 / NBRC 10061 / NRRL Y-12695</strain>
    </source>
</reference>
<protein>
    <submittedName>
        <fullName evidence="4">Piso0_003931 protein</fullName>
    </submittedName>
</protein>
<evidence type="ECO:0000313" key="5">
    <source>
        <dbReference type="EMBL" id="CCE84387.1"/>
    </source>
</evidence>
<dbReference type="OrthoDB" id="420195at2759"/>
<dbReference type="InterPro" id="IPR022794">
    <property type="entry name" value="Bul1_C"/>
</dbReference>
<dbReference type="InterPro" id="IPR007519">
    <property type="entry name" value="Bul1_N"/>
</dbReference>
<reference evidence="4" key="1">
    <citation type="submission" date="2011-10" db="EMBL/GenBank/DDBJ databases">
        <authorList>
            <person name="Genoscope - CEA"/>
        </authorList>
    </citation>
    <scope>NUCLEOTIDE SEQUENCE</scope>
</reference>
<dbReference type="Proteomes" id="UP000005222">
    <property type="component" value="Chromosome L"/>
</dbReference>
<evidence type="ECO:0000259" key="2">
    <source>
        <dbReference type="Pfam" id="PF04425"/>
    </source>
</evidence>
<dbReference type="EMBL" id="FO082048">
    <property type="protein sequence ID" value="CCE84387.1"/>
    <property type="molecule type" value="Genomic_DNA"/>
</dbReference>
<feature type="domain" description="Bul1 N-terminal" evidence="2">
    <location>
        <begin position="28"/>
        <end position="417"/>
    </location>
</feature>
<dbReference type="AlphaFoldDB" id="G8Y9X3"/>
<organism evidence="4 6">
    <name type="scientific">Pichia sorbitophila (strain ATCC MYA-4447 / BCRC 22081 / CBS 7064 / NBRC 10061 / NRRL Y-12695)</name>
    <name type="common">Hybrid yeast</name>
    <dbReference type="NCBI Taxonomy" id="559304"/>
    <lineage>
        <taxon>Eukaryota</taxon>
        <taxon>Fungi</taxon>
        <taxon>Dikarya</taxon>
        <taxon>Ascomycota</taxon>
        <taxon>Saccharomycotina</taxon>
        <taxon>Pichiomycetes</taxon>
        <taxon>Debaryomycetaceae</taxon>
        <taxon>Millerozyma</taxon>
    </lineage>
</organism>
<dbReference type="Pfam" id="PF04426">
    <property type="entry name" value="Bul1_C"/>
    <property type="match status" value="2"/>
</dbReference>
<evidence type="ECO:0000313" key="6">
    <source>
        <dbReference type="Proteomes" id="UP000005222"/>
    </source>
</evidence>
<dbReference type="PANTHER" id="PTHR31904:SF1">
    <property type="entry name" value="BYPASS OF STOP CODON PROTEIN 5-RELATED"/>
    <property type="match status" value="1"/>
</dbReference>
<evidence type="ECO:0000259" key="3">
    <source>
        <dbReference type="Pfam" id="PF04426"/>
    </source>
</evidence>
<dbReference type="HOGENOM" id="CLU_022027_0_0_1"/>
<feature type="domain" description="Bul1 C-terminal" evidence="3">
    <location>
        <begin position="700"/>
        <end position="738"/>
    </location>
</feature>
<gene>
    <name evidence="4" type="primary">Piso0_003931</name>
    <name evidence="4" type="ORF">GNLVRS01_PISO0K05730g</name>
    <name evidence="5" type="ORF">GNLVRS01_PISO0L05731g</name>
</gene>
<dbReference type="STRING" id="559304.G8Y9X3"/>
<proteinExistence type="predicted"/>
<dbReference type="eggNOG" id="ENOG502QSAC">
    <property type="taxonomic scope" value="Eukaryota"/>
</dbReference>
<keyword evidence="6" id="KW-1185">Reference proteome</keyword>